<name>A0A0E9S7Y6_ANGAN</name>
<dbReference type="EMBL" id="GBXM01071265">
    <property type="protein sequence ID" value="JAH37312.1"/>
    <property type="molecule type" value="Transcribed_RNA"/>
</dbReference>
<reference evidence="1" key="2">
    <citation type="journal article" date="2015" name="Fish Shellfish Immunol.">
        <title>Early steps in the European eel (Anguilla anguilla)-Vibrio vulnificus interaction in the gills: Role of the RtxA13 toxin.</title>
        <authorList>
            <person name="Callol A."/>
            <person name="Pajuelo D."/>
            <person name="Ebbesson L."/>
            <person name="Teles M."/>
            <person name="MacKenzie S."/>
            <person name="Amaro C."/>
        </authorList>
    </citation>
    <scope>NUCLEOTIDE SEQUENCE</scope>
</reference>
<protein>
    <submittedName>
        <fullName evidence="1">Uncharacterized protein</fullName>
    </submittedName>
</protein>
<proteinExistence type="predicted"/>
<dbReference type="AlphaFoldDB" id="A0A0E9S7Y6"/>
<organism evidence="1">
    <name type="scientific">Anguilla anguilla</name>
    <name type="common">European freshwater eel</name>
    <name type="synonym">Muraena anguilla</name>
    <dbReference type="NCBI Taxonomy" id="7936"/>
    <lineage>
        <taxon>Eukaryota</taxon>
        <taxon>Metazoa</taxon>
        <taxon>Chordata</taxon>
        <taxon>Craniata</taxon>
        <taxon>Vertebrata</taxon>
        <taxon>Euteleostomi</taxon>
        <taxon>Actinopterygii</taxon>
        <taxon>Neopterygii</taxon>
        <taxon>Teleostei</taxon>
        <taxon>Anguilliformes</taxon>
        <taxon>Anguillidae</taxon>
        <taxon>Anguilla</taxon>
    </lineage>
</organism>
<reference evidence="1" key="1">
    <citation type="submission" date="2014-11" db="EMBL/GenBank/DDBJ databases">
        <authorList>
            <person name="Amaro Gonzalez C."/>
        </authorList>
    </citation>
    <scope>NUCLEOTIDE SEQUENCE</scope>
</reference>
<accession>A0A0E9S7Y6</accession>
<evidence type="ECO:0000313" key="1">
    <source>
        <dbReference type="EMBL" id="JAH37312.1"/>
    </source>
</evidence>
<sequence length="25" mass="2905">MADSCLRVRNGHKQYVVFVNKNRLG</sequence>